<reference evidence="8" key="1">
    <citation type="submission" date="2022-10" db="EMBL/GenBank/DDBJ databases">
        <title>Luteolibacter sp. GHJ8, whole genome shotgun sequencing project.</title>
        <authorList>
            <person name="Zhao G."/>
            <person name="Shen L."/>
        </authorList>
    </citation>
    <scope>NUCLEOTIDE SEQUENCE</scope>
    <source>
        <strain evidence="8">GHJ8</strain>
    </source>
</reference>
<accession>A0ABT3FWQ5</accession>
<evidence type="ECO:0000256" key="3">
    <source>
        <dbReference type="ARBA" id="ARBA00023002"/>
    </source>
</evidence>
<feature type="chain" id="PRO_5046153875" evidence="7">
    <location>
        <begin position="20"/>
        <end position="544"/>
    </location>
</feature>
<keyword evidence="2" id="KW-0479">Metal-binding</keyword>
<dbReference type="Pfam" id="PF12831">
    <property type="entry name" value="FAD_oxidored"/>
    <property type="match status" value="1"/>
</dbReference>
<feature type="signal peptide" evidence="7">
    <location>
        <begin position="1"/>
        <end position="19"/>
    </location>
</feature>
<dbReference type="Gene3D" id="3.40.50.720">
    <property type="entry name" value="NAD(P)-binding Rossmann-like Domain"/>
    <property type="match status" value="1"/>
</dbReference>
<feature type="region of interest" description="Disordered" evidence="6">
    <location>
        <begin position="206"/>
        <end position="256"/>
    </location>
</feature>
<dbReference type="PANTHER" id="PTHR43498">
    <property type="entry name" value="FERREDOXIN:COB-COM HETERODISULFIDE REDUCTASE SUBUNIT A"/>
    <property type="match status" value="1"/>
</dbReference>
<keyword evidence="3" id="KW-0560">Oxidoreductase</keyword>
<sequence length="544" mass="59833">MLSPLRSALFLAFCGSAIAAPISKDIVIYGGTPGGITAAVQAARDGRSVVLVSPTKHLGGLTTSGLGWTDLGDSRILGGLGLDFYKRVYRHYQSDSAWTQETREKFGNRGQGGPAFNAEKQIGSVFEPKVAEQIFTQMLGEAKVEVVHAKLDLKKGVSMEGKRIRSLRMEDGSEFVGGMFIDASYEGDLLPGAEVSFNVGREANAAQGESASGIQAKQATKNQLPDGIDPHRVKGDPKSGLLPGVNPGPGGEDGEGDKTLQAYCYRMVLTDVAENRVMIGKPEGYREEDYEILFRAIEAGQQEKFFKLDLMPNRKTDSNNTGGISTDYIGMNYGKGWDWTTLGHAERDALAKQHELWQRGLVWTLQNHPRVPEEMRKKLATWGLPKDEFTDNGHWPWQLYVREARRMVGEVVMNQKHCTGQEKVNDPVGLAAYAMDSHHVQRTVLKGMLKNEGDVQLHVKKPYPVSYRSLVPKRGECENLLVPWSLSATHMAFGSIRMEPVFMGLGQSAAIAADLALDKEIAVQEVVYADLRKRLVEAEQALGE</sequence>
<keyword evidence="4" id="KW-0408">Iron</keyword>
<feature type="compositionally biased region" description="Basic and acidic residues" evidence="6">
    <location>
        <begin position="228"/>
        <end position="237"/>
    </location>
</feature>
<name>A0ABT3FWQ5_9BACT</name>
<protein>
    <submittedName>
        <fullName evidence="8">FAD-dependent oxidoreductase</fullName>
    </submittedName>
</protein>
<keyword evidence="7" id="KW-0732">Signal</keyword>
<dbReference type="SUPFAM" id="SSF51905">
    <property type="entry name" value="FAD/NAD(P)-binding domain"/>
    <property type="match status" value="1"/>
</dbReference>
<evidence type="ECO:0000256" key="4">
    <source>
        <dbReference type="ARBA" id="ARBA00023004"/>
    </source>
</evidence>
<dbReference type="Proteomes" id="UP001165653">
    <property type="component" value="Unassembled WGS sequence"/>
</dbReference>
<evidence type="ECO:0000256" key="5">
    <source>
        <dbReference type="ARBA" id="ARBA00023014"/>
    </source>
</evidence>
<keyword evidence="5" id="KW-0411">Iron-sulfur</keyword>
<evidence type="ECO:0000313" key="9">
    <source>
        <dbReference type="Proteomes" id="UP001165653"/>
    </source>
</evidence>
<evidence type="ECO:0000256" key="1">
    <source>
        <dbReference type="ARBA" id="ARBA00022485"/>
    </source>
</evidence>
<organism evidence="8 9">
    <name type="scientific">Luteolibacter rhizosphaerae</name>
    <dbReference type="NCBI Taxonomy" id="2989719"/>
    <lineage>
        <taxon>Bacteria</taxon>
        <taxon>Pseudomonadati</taxon>
        <taxon>Verrucomicrobiota</taxon>
        <taxon>Verrucomicrobiia</taxon>
        <taxon>Verrucomicrobiales</taxon>
        <taxon>Verrucomicrobiaceae</taxon>
        <taxon>Luteolibacter</taxon>
    </lineage>
</organism>
<gene>
    <name evidence="8" type="ORF">OJ996_00445</name>
</gene>
<comment type="caution">
    <text evidence="8">The sequence shown here is derived from an EMBL/GenBank/DDBJ whole genome shotgun (WGS) entry which is preliminary data.</text>
</comment>
<keyword evidence="9" id="KW-1185">Reference proteome</keyword>
<dbReference type="EMBL" id="JAPDDR010000001">
    <property type="protein sequence ID" value="MCW1912022.1"/>
    <property type="molecule type" value="Genomic_DNA"/>
</dbReference>
<evidence type="ECO:0000256" key="6">
    <source>
        <dbReference type="SAM" id="MobiDB-lite"/>
    </source>
</evidence>
<dbReference type="RefSeq" id="WP_264510030.1">
    <property type="nucleotide sequence ID" value="NZ_JAPDDR010000001.1"/>
</dbReference>
<evidence type="ECO:0000256" key="7">
    <source>
        <dbReference type="SAM" id="SignalP"/>
    </source>
</evidence>
<dbReference type="PANTHER" id="PTHR43498:SF1">
    <property type="entry name" value="COB--COM HETERODISULFIDE REDUCTASE IRON-SULFUR SUBUNIT A"/>
    <property type="match status" value="1"/>
</dbReference>
<evidence type="ECO:0000256" key="2">
    <source>
        <dbReference type="ARBA" id="ARBA00022723"/>
    </source>
</evidence>
<proteinExistence type="predicted"/>
<evidence type="ECO:0000313" key="8">
    <source>
        <dbReference type="EMBL" id="MCW1912022.1"/>
    </source>
</evidence>
<dbReference type="InterPro" id="IPR039650">
    <property type="entry name" value="HdrA-like"/>
</dbReference>
<feature type="compositionally biased region" description="Polar residues" evidence="6">
    <location>
        <begin position="207"/>
        <end position="223"/>
    </location>
</feature>
<dbReference type="InterPro" id="IPR036188">
    <property type="entry name" value="FAD/NAD-bd_sf"/>
</dbReference>
<keyword evidence="1" id="KW-0004">4Fe-4S</keyword>